<feature type="domain" description="Integrase catalytic" evidence="2">
    <location>
        <begin position="1"/>
        <end position="125"/>
    </location>
</feature>
<dbReference type="SUPFAM" id="SSF53098">
    <property type="entry name" value="Ribonuclease H-like"/>
    <property type="match status" value="1"/>
</dbReference>
<feature type="region of interest" description="Disordered" evidence="1">
    <location>
        <begin position="173"/>
        <end position="214"/>
    </location>
</feature>
<dbReference type="GO" id="GO:0003676">
    <property type="term" value="F:nucleic acid binding"/>
    <property type="evidence" value="ECO:0007669"/>
    <property type="project" value="InterPro"/>
</dbReference>
<dbReference type="Pfam" id="PF25597">
    <property type="entry name" value="SH3_retrovirus"/>
    <property type="match status" value="1"/>
</dbReference>
<dbReference type="InterPro" id="IPR001584">
    <property type="entry name" value="Integrase_cat-core"/>
</dbReference>
<evidence type="ECO:0000313" key="3">
    <source>
        <dbReference type="EMBL" id="KAL0448056.1"/>
    </source>
</evidence>
<name>A0AAW2X3B9_9LAMI</name>
<accession>A0AAW2X3B9</accession>
<organism evidence="3">
    <name type="scientific">Sesamum latifolium</name>
    <dbReference type="NCBI Taxonomy" id="2727402"/>
    <lineage>
        <taxon>Eukaryota</taxon>
        <taxon>Viridiplantae</taxon>
        <taxon>Streptophyta</taxon>
        <taxon>Embryophyta</taxon>
        <taxon>Tracheophyta</taxon>
        <taxon>Spermatophyta</taxon>
        <taxon>Magnoliopsida</taxon>
        <taxon>eudicotyledons</taxon>
        <taxon>Gunneridae</taxon>
        <taxon>Pentapetalae</taxon>
        <taxon>asterids</taxon>
        <taxon>lamiids</taxon>
        <taxon>Lamiales</taxon>
        <taxon>Pedaliaceae</taxon>
        <taxon>Sesamum</taxon>
    </lineage>
</organism>
<dbReference type="EMBL" id="JACGWN010000006">
    <property type="protein sequence ID" value="KAL0448056.1"/>
    <property type="molecule type" value="Genomic_DNA"/>
</dbReference>
<dbReference type="Gene3D" id="3.30.420.10">
    <property type="entry name" value="Ribonuclease H-like superfamily/Ribonuclease H"/>
    <property type="match status" value="1"/>
</dbReference>
<dbReference type="PANTHER" id="PTHR42648">
    <property type="entry name" value="TRANSPOSASE, PUTATIVE-RELATED"/>
    <property type="match status" value="1"/>
</dbReference>
<reference evidence="3" key="1">
    <citation type="submission" date="2020-06" db="EMBL/GenBank/DDBJ databases">
        <authorList>
            <person name="Li T."/>
            <person name="Hu X."/>
            <person name="Zhang T."/>
            <person name="Song X."/>
            <person name="Zhang H."/>
            <person name="Dai N."/>
            <person name="Sheng W."/>
            <person name="Hou X."/>
            <person name="Wei L."/>
        </authorList>
    </citation>
    <scope>NUCLEOTIDE SEQUENCE</scope>
    <source>
        <strain evidence="3">KEN1</strain>
        <tissue evidence="3">Leaf</tissue>
    </source>
</reference>
<reference evidence="3" key="2">
    <citation type="journal article" date="2024" name="Plant">
        <title>Genomic evolution and insights into agronomic trait innovations of Sesamum species.</title>
        <authorList>
            <person name="Miao H."/>
            <person name="Wang L."/>
            <person name="Qu L."/>
            <person name="Liu H."/>
            <person name="Sun Y."/>
            <person name="Le M."/>
            <person name="Wang Q."/>
            <person name="Wei S."/>
            <person name="Zheng Y."/>
            <person name="Lin W."/>
            <person name="Duan Y."/>
            <person name="Cao H."/>
            <person name="Xiong S."/>
            <person name="Wang X."/>
            <person name="Wei L."/>
            <person name="Li C."/>
            <person name="Ma Q."/>
            <person name="Ju M."/>
            <person name="Zhao R."/>
            <person name="Li G."/>
            <person name="Mu C."/>
            <person name="Tian Q."/>
            <person name="Mei H."/>
            <person name="Zhang T."/>
            <person name="Gao T."/>
            <person name="Zhang H."/>
        </authorList>
    </citation>
    <scope>NUCLEOTIDE SEQUENCE</scope>
    <source>
        <strain evidence="3">KEN1</strain>
    </source>
</reference>
<sequence>MRYKFDAFERFKEYRLKIENQTGRKIKALRSDQGGEYLSGEFIDYLKENGILSQWTPPGTPQFNGVAERRNRTLLDMIRSMMSCAELPPSFWGYTLETYLRVWGSPAYVKRLVGDKPDSRSTLCRFIGYLKETVGYYFYDPAEQKIFISRNALFLEKGFPSDSRRDEVLIEETSEEPQYDSTTSFEPPVHTDSVPALRKSTRESRAPERYGFMG</sequence>
<dbReference type="GO" id="GO:0015074">
    <property type="term" value="P:DNA integration"/>
    <property type="evidence" value="ECO:0007669"/>
    <property type="project" value="InterPro"/>
</dbReference>
<dbReference type="PANTHER" id="PTHR42648:SF27">
    <property type="entry name" value="RNA-DIRECTED DNA POLYMERASE"/>
    <property type="match status" value="1"/>
</dbReference>
<evidence type="ECO:0000259" key="2">
    <source>
        <dbReference type="PROSITE" id="PS50994"/>
    </source>
</evidence>
<dbReference type="InterPro" id="IPR039537">
    <property type="entry name" value="Retrotran_Ty1/copia-like"/>
</dbReference>
<dbReference type="InterPro" id="IPR012337">
    <property type="entry name" value="RNaseH-like_sf"/>
</dbReference>
<dbReference type="AlphaFoldDB" id="A0AAW2X3B9"/>
<dbReference type="PROSITE" id="PS50994">
    <property type="entry name" value="INTEGRASE"/>
    <property type="match status" value="1"/>
</dbReference>
<protein>
    <submittedName>
        <fullName evidence="3">Retrovirus-related Pol polyprotein from transposon TNT 1-94</fullName>
    </submittedName>
</protein>
<dbReference type="InterPro" id="IPR036397">
    <property type="entry name" value="RNaseH_sf"/>
</dbReference>
<dbReference type="InterPro" id="IPR057670">
    <property type="entry name" value="SH3_retrovirus"/>
</dbReference>
<comment type="caution">
    <text evidence="3">The sequence shown here is derived from an EMBL/GenBank/DDBJ whole genome shotgun (WGS) entry which is preliminary data.</text>
</comment>
<proteinExistence type="predicted"/>
<evidence type="ECO:0000256" key="1">
    <source>
        <dbReference type="SAM" id="MobiDB-lite"/>
    </source>
</evidence>
<gene>
    <name evidence="3" type="ORF">Slati_1933500</name>
</gene>